<proteinExistence type="predicted"/>
<keyword evidence="5" id="KW-1185">Reference proteome</keyword>
<comment type="caution">
    <text evidence="4">The sequence shown here is derived from an EMBL/GenBank/DDBJ whole genome shotgun (WGS) entry which is preliminary data.</text>
</comment>
<dbReference type="RefSeq" id="WP_184858710.1">
    <property type="nucleotide sequence ID" value="NZ_JACHLK010000006.1"/>
</dbReference>
<feature type="domain" description="FecR protein" evidence="3">
    <location>
        <begin position="68"/>
        <end position="171"/>
    </location>
</feature>
<dbReference type="Gene3D" id="2.60.120.1440">
    <property type="match status" value="1"/>
</dbReference>
<sequence length="487" mass="50939">MNHRLHPIAACLAFPLMGMGGIALASTPGQPLGAVVGEATFVIGAASILQEDGSSRALDRGAAVRVGDRIETKAGGHVHLRFVDGGRLSVRPASRLHIESYSHSAQQPQLGAIKFRLDEGVVRSITGSWGEAARERFRLNTPVAAIGVKGTDFVVRSDMERTAASVYTGAITLTPLANNGCGASVGPCISGHEKLLSDDMKGQILEYSRRDATPLLVATDTVARSARAVEITAARTEKAQPQALDDLRAEPTPVKSLTSEQKAVEVAVYTPPVAPVAPPPAPEPPVTVAPPPPPAPAPAPAPTPAPPPSVVEPSVPVQPPQVTQLAWARNPWTSRAEGDSFVVDYETALKSGWNRVIGNPSYALFQNPDAQGKLPQEGVVNFRLANASAQFYKDAQTAIEAVAVQSGALQVDFGRSLFQTSLYMASKSVGSQNIQASGNVSAAGQFVPTASNANLTGYLNANGTEAAYAFEKPLSQGSLSGVTLWGR</sequence>
<evidence type="ECO:0000313" key="5">
    <source>
        <dbReference type="Proteomes" id="UP000575083"/>
    </source>
</evidence>
<reference evidence="4 5" key="1">
    <citation type="submission" date="2020-08" db="EMBL/GenBank/DDBJ databases">
        <title>Functional genomics of gut bacteria from endangered species of beetles.</title>
        <authorList>
            <person name="Carlos-Shanley C."/>
        </authorList>
    </citation>
    <scope>NUCLEOTIDE SEQUENCE [LARGE SCALE GENOMIC DNA]</scope>
    <source>
        <strain evidence="4 5">S00198</strain>
    </source>
</reference>
<evidence type="ECO:0000256" key="2">
    <source>
        <dbReference type="SAM" id="SignalP"/>
    </source>
</evidence>
<feature type="region of interest" description="Disordered" evidence="1">
    <location>
        <begin position="235"/>
        <end position="260"/>
    </location>
</feature>
<dbReference type="AlphaFoldDB" id="A0A7X0PEN3"/>
<evidence type="ECO:0000313" key="4">
    <source>
        <dbReference type="EMBL" id="MBB6560553.1"/>
    </source>
</evidence>
<organism evidence="4 5">
    <name type="scientific">Acidovorax soli</name>
    <dbReference type="NCBI Taxonomy" id="592050"/>
    <lineage>
        <taxon>Bacteria</taxon>
        <taxon>Pseudomonadati</taxon>
        <taxon>Pseudomonadota</taxon>
        <taxon>Betaproteobacteria</taxon>
        <taxon>Burkholderiales</taxon>
        <taxon>Comamonadaceae</taxon>
        <taxon>Acidovorax</taxon>
    </lineage>
</organism>
<feature type="signal peptide" evidence="2">
    <location>
        <begin position="1"/>
        <end position="25"/>
    </location>
</feature>
<dbReference type="InterPro" id="IPR006860">
    <property type="entry name" value="FecR"/>
</dbReference>
<accession>A0A7X0PEN3</accession>
<feature type="chain" id="PRO_5030886263" description="FecR protein domain-containing protein" evidence="2">
    <location>
        <begin position="26"/>
        <end position="487"/>
    </location>
</feature>
<dbReference type="EMBL" id="JACHLK010000006">
    <property type="protein sequence ID" value="MBB6560553.1"/>
    <property type="molecule type" value="Genomic_DNA"/>
</dbReference>
<feature type="region of interest" description="Disordered" evidence="1">
    <location>
        <begin position="278"/>
        <end position="317"/>
    </location>
</feature>
<dbReference type="Proteomes" id="UP000575083">
    <property type="component" value="Unassembled WGS sequence"/>
</dbReference>
<dbReference type="Pfam" id="PF04773">
    <property type="entry name" value="FecR"/>
    <property type="match status" value="1"/>
</dbReference>
<evidence type="ECO:0000259" key="3">
    <source>
        <dbReference type="Pfam" id="PF04773"/>
    </source>
</evidence>
<name>A0A7X0PEN3_9BURK</name>
<evidence type="ECO:0000256" key="1">
    <source>
        <dbReference type="SAM" id="MobiDB-lite"/>
    </source>
</evidence>
<keyword evidence="2" id="KW-0732">Signal</keyword>
<gene>
    <name evidence="4" type="ORF">HNP48_003229</name>
</gene>
<protein>
    <recommendedName>
        <fullName evidence="3">FecR protein domain-containing protein</fullName>
    </recommendedName>
</protein>
<feature type="compositionally biased region" description="Pro residues" evidence="1">
    <location>
        <begin position="278"/>
        <end position="310"/>
    </location>
</feature>
<dbReference type="PANTHER" id="PTHR38731">
    <property type="entry name" value="LIPL45-RELATED LIPOPROTEIN-RELATED"/>
    <property type="match status" value="1"/>
</dbReference>